<proteinExistence type="predicted"/>
<reference evidence="1" key="1">
    <citation type="submission" date="2022-05" db="EMBL/GenBank/DDBJ databases">
        <title>Chromosome-level genome of Chaenocephalus aceratus.</title>
        <authorList>
            <person name="Park H."/>
        </authorList>
    </citation>
    <scope>NUCLEOTIDE SEQUENCE</scope>
    <source>
        <strain evidence="1">KU_202001</strain>
    </source>
</reference>
<feature type="non-terminal residue" evidence="1">
    <location>
        <position position="1"/>
    </location>
</feature>
<evidence type="ECO:0000313" key="1">
    <source>
        <dbReference type="EMBL" id="KAI4801690.1"/>
    </source>
</evidence>
<feature type="non-terminal residue" evidence="1">
    <location>
        <position position="76"/>
    </location>
</feature>
<keyword evidence="2" id="KW-1185">Reference proteome</keyword>
<accession>A0ACB9VPG5</accession>
<gene>
    <name evidence="1" type="ORF">KUCAC02_019568</name>
</gene>
<dbReference type="Proteomes" id="UP001057452">
    <property type="component" value="Chromosome 24"/>
</dbReference>
<organism evidence="1 2">
    <name type="scientific">Chaenocephalus aceratus</name>
    <name type="common">Blackfin icefish</name>
    <name type="synonym">Chaenichthys aceratus</name>
    <dbReference type="NCBI Taxonomy" id="36190"/>
    <lineage>
        <taxon>Eukaryota</taxon>
        <taxon>Metazoa</taxon>
        <taxon>Chordata</taxon>
        <taxon>Craniata</taxon>
        <taxon>Vertebrata</taxon>
        <taxon>Euteleostomi</taxon>
        <taxon>Actinopterygii</taxon>
        <taxon>Neopterygii</taxon>
        <taxon>Teleostei</taxon>
        <taxon>Neoteleostei</taxon>
        <taxon>Acanthomorphata</taxon>
        <taxon>Eupercaria</taxon>
        <taxon>Perciformes</taxon>
        <taxon>Notothenioidei</taxon>
        <taxon>Channichthyidae</taxon>
        <taxon>Chaenocephalus</taxon>
    </lineage>
</organism>
<comment type="caution">
    <text evidence="1">The sequence shown here is derived from an EMBL/GenBank/DDBJ whole genome shotgun (WGS) entry which is preliminary data.</text>
</comment>
<evidence type="ECO:0000313" key="2">
    <source>
        <dbReference type="Proteomes" id="UP001057452"/>
    </source>
</evidence>
<dbReference type="EMBL" id="CM043808">
    <property type="protein sequence ID" value="KAI4801690.1"/>
    <property type="molecule type" value="Genomic_DNA"/>
</dbReference>
<name>A0ACB9VPG5_CHAAC</name>
<protein>
    <submittedName>
        <fullName evidence="1">Uncharacterized protein</fullName>
    </submittedName>
</protein>
<sequence length="76" mass="8199">ETSQHILTASQCEAQRPNTAPEVCIFGAPLNRITQPAPPSSTQSNALLSKTSFSLLHSCFLHLFFLLSNSLTALSL</sequence>